<keyword evidence="3" id="KW-0675">Receptor</keyword>
<dbReference type="Pfam" id="PF13676">
    <property type="entry name" value="TIR_2"/>
    <property type="match status" value="1"/>
</dbReference>
<protein>
    <submittedName>
        <fullName evidence="3">Toll/interleukin-1 receptor domain-containing protein</fullName>
    </submittedName>
</protein>
<name>A0A420EXQ6_9ACTN</name>
<reference evidence="3 4" key="1">
    <citation type="journal article" date="2018" name="Int. J. Syst. Evol. Microbiol.">
        <title>Micromonospora globbae sp. nov., an endophytic actinomycete isolated from roots of Globba winitii C. H. Wright.</title>
        <authorList>
            <person name="Kuncharoen N."/>
            <person name="Pittayakhajonwut P."/>
            <person name="Tanasupawat S."/>
        </authorList>
    </citation>
    <scope>NUCLEOTIDE SEQUENCE [LARGE SCALE GENOMIC DNA]</scope>
    <source>
        <strain evidence="3 4">WPS1-2</strain>
    </source>
</reference>
<evidence type="ECO:0000256" key="1">
    <source>
        <dbReference type="SAM" id="MobiDB-lite"/>
    </source>
</evidence>
<feature type="compositionally biased region" description="Polar residues" evidence="1">
    <location>
        <begin position="1"/>
        <end position="23"/>
    </location>
</feature>
<sequence length="219" mass="24079">MVRRFNPSQLRSAANRLKSQARQVESAGRKLQSDLRRLDQSSRRAQSELKAAQRKGRTPRPSTFTPSENALLDEARDAVLADVADRSCDVFLSHASADSETAAALHGALNDCGLEVWVDFAKLRLGYSLARQIDQGIARCSVGLILVTPTFLTGRHWTEKELGALLTSRKRVIPILHDVSFEDLGNFSPFLADLAGLSTAHHSVEEIAEQIAGIFDEDD</sequence>
<feature type="region of interest" description="Disordered" evidence="1">
    <location>
        <begin position="1"/>
        <end position="67"/>
    </location>
</feature>
<dbReference type="EMBL" id="RAQQ01000015">
    <property type="protein sequence ID" value="RKF25494.1"/>
    <property type="molecule type" value="Genomic_DNA"/>
</dbReference>
<organism evidence="3 4">
    <name type="scientific">Micromonospora globbae</name>
    <dbReference type="NCBI Taxonomy" id="1894969"/>
    <lineage>
        <taxon>Bacteria</taxon>
        <taxon>Bacillati</taxon>
        <taxon>Actinomycetota</taxon>
        <taxon>Actinomycetes</taxon>
        <taxon>Micromonosporales</taxon>
        <taxon>Micromonosporaceae</taxon>
        <taxon>Micromonospora</taxon>
    </lineage>
</organism>
<accession>A0A420EXQ6</accession>
<comment type="caution">
    <text evidence="3">The sequence shown here is derived from an EMBL/GenBank/DDBJ whole genome shotgun (WGS) entry which is preliminary data.</text>
</comment>
<gene>
    <name evidence="3" type="ORF">D7I43_20745</name>
</gene>
<feature type="compositionally biased region" description="Basic and acidic residues" evidence="1">
    <location>
        <begin position="27"/>
        <end position="47"/>
    </location>
</feature>
<dbReference type="Proteomes" id="UP000285744">
    <property type="component" value="Unassembled WGS sequence"/>
</dbReference>
<dbReference type="AlphaFoldDB" id="A0A420EXQ6"/>
<dbReference type="InterPro" id="IPR035897">
    <property type="entry name" value="Toll_tir_struct_dom_sf"/>
</dbReference>
<proteinExistence type="predicted"/>
<dbReference type="Gene3D" id="3.40.50.10140">
    <property type="entry name" value="Toll/interleukin-1 receptor homology (TIR) domain"/>
    <property type="match status" value="1"/>
</dbReference>
<dbReference type="SUPFAM" id="SSF52200">
    <property type="entry name" value="Toll/Interleukin receptor TIR domain"/>
    <property type="match status" value="1"/>
</dbReference>
<feature type="domain" description="TIR" evidence="2">
    <location>
        <begin position="86"/>
        <end position="215"/>
    </location>
</feature>
<evidence type="ECO:0000259" key="2">
    <source>
        <dbReference type="PROSITE" id="PS50104"/>
    </source>
</evidence>
<evidence type="ECO:0000313" key="3">
    <source>
        <dbReference type="EMBL" id="RKF25494.1"/>
    </source>
</evidence>
<dbReference type="InterPro" id="IPR000157">
    <property type="entry name" value="TIR_dom"/>
</dbReference>
<dbReference type="GO" id="GO:0007165">
    <property type="term" value="P:signal transduction"/>
    <property type="evidence" value="ECO:0007669"/>
    <property type="project" value="InterPro"/>
</dbReference>
<evidence type="ECO:0000313" key="4">
    <source>
        <dbReference type="Proteomes" id="UP000285744"/>
    </source>
</evidence>
<dbReference type="PROSITE" id="PS50104">
    <property type="entry name" value="TIR"/>
    <property type="match status" value="1"/>
</dbReference>